<dbReference type="Proteomes" id="UP000520814">
    <property type="component" value="Unassembled WGS sequence"/>
</dbReference>
<reference evidence="1 2" key="1">
    <citation type="submission" date="2020-08" db="EMBL/GenBank/DDBJ databases">
        <title>Genomic Encyclopedia of Type Strains, Phase IV (KMG-IV): sequencing the most valuable type-strain genomes for metagenomic binning, comparative biology and taxonomic classification.</title>
        <authorList>
            <person name="Goeker M."/>
        </authorList>
    </citation>
    <scope>NUCLEOTIDE SEQUENCE [LARGE SCALE GENOMIC DNA]</scope>
    <source>
        <strain evidence="1 2">DSM 23562</strain>
    </source>
</reference>
<evidence type="ECO:0000313" key="2">
    <source>
        <dbReference type="Proteomes" id="UP000520814"/>
    </source>
</evidence>
<sequence>MISTPEECVAFVNEVGLCAWSPGTPLPSVAENTPWGDQAMLHTWFWKDDLHIEKRLYYGQLWGAGTPVFVSLELLPTLIAAQGDCDPRDLYEKNRLTRVALTLCEHIEAQGPCAKKSLPYPPNTSQTPPLVQLQQHFLITKVGLTGRGRGTYGYLWGSCSGFFPDAFAQASRLGVAAARQQLAQRTTLSEALLQKSLRWQRLD</sequence>
<dbReference type="InterPro" id="IPR056298">
    <property type="entry name" value="AlkZ-rel"/>
</dbReference>
<dbReference type="AlphaFoldDB" id="A0A7W9W8I7"/>
<name>A0A7W9W8I7_ARMRO</name>
<comment type="caution">
    <text evidence="1">The sequence shown here is derived from an EMBL/GenBank/DDBJ whole genome shotgun (WGS) entry which is preliminary data.</text>
</comment>
<dbReference type="RefSeq" id="WP_184200751.1">
    <property type="nucleotide sequence ID" value="NZ_JACHGW010000004.1"/>
</dbReference>
<proteinExistence type="predicted"/>
<protein>
    <submittedName>
        <fullName evidence="1">Uncharacterized protein</fullName>
    </submittedName>
</protein>
<accession>A0A7W9W8I7</accession>
<keyword evidence="2" id="KW-1185">Reference proteome</keyword>
<evidence type="ECO:0000313" key="1">
    <source>
        <dbReference type="EMBL" id="MBB6052185.1"/>
    </source>
</evidence>
<gene>
    <name evidence="1" type="ORF">HNQ39_004006</name>
</gene>
<dbReference type="Pfam" id="PF24741">
    <property type="entry name" value="AlkZ-rel"/>
    <property type="match status" value="1"/>
</dbReference>
<organism evidence="1 2">
    <name type="scientific">Armatimonas rosea</name>
    <dbReference type="NCBI Taxonomy" id="685828"/>
    <lineage>
        <taxon>Bacteria</taxon>
        <taxon>Bacillati</taxon>
        <taxon>Armatimonadota</taxon>
        <taxon>Armatimonadia</taxon>
        <taxon>Armatimonadales</taxon>
        <taxon>Armatimonadaceae</taxon>
        <taxon>Armatimonas</taxon>
    </lineage>
</organism>
<dbReference type="EMBL" id="JACHGW010000004">
    <property type="protein sequence ID" value="MBB6052185.1"/>
    <property type="molecule type" value="Genomic_DNA"/>
</dbReference>